<feature type="compositionally biased region" description="Basic and acidic residues" evidence="5">
    <location>
        <begin position="126"/>
        <end position="139"/>
    </location>
</feature>
<dbReference type="EMBL" id="LGSR01000022">
    <property type="protein sequence ID" value="KOS18224.1"/>
    <property type="molecule type" value="Genomic_DNA"/>
</dbReference>
<accession>A0A0M8N0T2</accession>
<dbReference type="GO" id="GO:0005758">
    <property type="term" value="C:mitochondrial intermembrane space"/>
    <property type="evidence" value="ECO:0007669"/>
    <property type="project" value="TreeGrafter"/>
</dbReference>
<dbReference type="SUPFAM" id="SSF47694">
    <property type="entry name" value="Cytochrome c oxidase subunit h"/>
    <property type="match status" value="1"/>
</dbReference>
<reference evidence="6 7" key="1">
    <citation type="submission" date="2015-07" db="EMBL/GenBank/DDBJ databases">
        <title>The genome of the fungus Escovopsis weberi, a specialized disease agent of ant agriculture.</title>
        <authorList>
            <person name="de Man T.J."/>
            <person name="Stajich J.E."/>
            <person name="Kubicek C.P."/>
            <person name="Chenthamara K."/>
            <person name="Atanasova L."/>
            <person name="Druzhinina I.S."/>
            <person name="Birnbaum S."/>
            <person name="Barribeau S.M."/>
            <person name="Teiling C."/>
            <person name="Suen G."/>
            <person name="Currie C."/>
            <person name="Gerardo N.M."/>
        </authorList>
    </citation>
    <scope>NUCLEOTIDE SEQUENCE [LARGE SCALE GENOMIC DNA]</scope>
</reference>
<dbReference type="GO" id="GO:0033617">
    <property type="term" value="P:mitochondrial respiratory chain complex IV assembly"/>
    <property type="evidence" value="ECO:0007669"/>
    <property type="project" value="TreeGrafter"/>
</dbReference>
<proteinExistence type="inferred from homology"/>
<dbReference type="InterPro" id="IPR036549">
    <property type="entry name" value="CX6/COA6-like_sf"/>
</dbReference>
<dbReference type="PANTHER" id="PTHR47677">
    <property type="entry name" value="CYTOCHROME C OXIDASE ASSEMBLY FACTOR 6"/>
    <property type="match status" value="1"/>
</dbReference>
<dbReference type="AlphaFoldDB" id="A0A0M8N0T2"/>
<evidence type="ECO:0000313" key="6">
    <source>
        <dbReference type="EMBL" id="KOS18224.1"/>
    </source>
</evidence>
<dbReference type="InterPro" id="IPR048280">
    <property type="entry name" value="COX6B-like"/>
</dbReference>
<name>A0A0M8N0T2_ESCWE</name>
<evidence type="ECO:0000313" key="7">
    <source>
        <dbReference type="Proteomes" id="UP000053831"/>
    </source>
</evidence>
<comment type="caution">
    <text evidence="6">The sequence shown here is derived from an EMBL/GenBank/DDBJ whole genome shotgun (WGS) entry which is preliminary data.</text>
</comment>
<evidence type="ECO:0000256" key="5">
    <source>
        <dbReference type="SAM" id="MobiDB-lite"/>
    </source>
</evidence>
<dbReference type="Gene3D" id="1.10.10.140">
    <property type="entry name" value="Cytochrome c oxidase, subunit VIb"/>
    <property type="match status" value="1"/>
</dbReference>
<protein>
    <submittedName>
        <fullName evidence="6">Cytochrome c oxidase subunit 6B-like protein new16</fullName>
    </submittedName>
</protein>
<keyword evidence="4" id="KW-1015">Disulfide bond</keyword>
<evidence type="ECO:0000256" key="4">
    <source>
        <dbReference type="ARBA" id="ARBA00023157"/>
    </source>
</evidence>
<keyword evidence="3" id="KW-0496">Mitochondrion</keyword>
<dbReference type="STRING" id="150374.A0A0M8N0T2"/>
<feature type="region of interest" description="Disordered" evidence="5">
    <location>
        <begin position="109"/>
        <end position="145"/>
    </location>
</feature>
<comment type="similarity">
    <text evidence="2">Belongs to the cytochrome c oxidase subunit 6B family.</text>
</comment>
<dbReference type="OrthoDB" id="5545577at2759"/>
<dbReference type="InterPro" id="IPR048281">
    <property type="entry name" value="COA6_fun"/>
</dbReference>
<evidence type="ECO:0000256" key="3">
    <source>
        <dbReference type="ARBA" id="ARBA00023128"/>
    </source>
</evidence>
<dbReference type="Pfam" id="PF02297">
    <property type="entry name" value="COX6B"/>
    <property type="match status" value="1"/>
</dbReference>
<keyword evidence="7" id="KW-1185">Reference proteome</keyword>
<comment type="subcellular location">
    <subcellularLocation>
        <location evidence="1">Mitochondrion</location>
    </subcellularLocation>
</comment>
<dbReference type="Proteomes" id="UP000053831">
    <property type="component" value="Unassembled WGS sequence"/>
</dbReference>
<sequence>MGWWPFSSSSDSRADSIRAGTAIPTRHERKLCWAARDAYFACLDAHSILDANKDPAAARAACPQPSADFERDCAAAWVDYFKKWRVADAQKRQRLEELRRQGAVEMEVTAGFATDEQQQQRGGGAKGKEDIQDLLDRKRGASRTN</sequence>
<dbReference type="PANTHER" id="PTHR47677:SF1">
    <property type="entry name" value="CYTOCHROME C OXIDASE ASSEMBLY FACTOR 6"/>
    <property type="match status" value="1"/>
</dbReference>
<gene>
    <name evidence="6" type="ORF">ESCO_002742</name>
</gene>
<organism evidence="6 7">
    <name type="scientific">Escovopsis weberi</name>
    <dbReference type="NCBI Taxonomy" id="150374"/>
    <lineage>
        <taxon>Eukaryota</taxon>
        <taxon>Fungi</taxon>
        <taxon>Dikarya</taxon>
        <taxon>Ascomycota</taxon>
        <taxon>Pezizomycotina</taxon>
        <taxon>Sordariomycetes</taxon>
        <taxon>Hypocreomycetidae</taxon>
        <taxon>Hypocreales</taxon>
        <taxon>Hypocreaceae</taxon>
        <taxon>Escovopsis</taxon>
    </lineage>
</organism>
<evidence type="ECO:0000256" key="2">
    <source>
        <dbReference type="ARBA" id="ARBA00006425"/>
    </source>
</evidence>
<evidence type="ECO:0000256" key="1">
    <source>
        <dbReference type="ARBA" id="ARBA00004173"/>
    </source>
</evidence>